<proteinExistence type="predicted"/>
<dbReference type="KEGG" id="nva:G3M78_12720"/>
<dbReference type="SUPFAM" id="SSF56935">
    <property type="entry name" value="Porins"/>
    <property type="match status" value="1"/>
</dbReference>
<reference evidence="2" key="1">
    <citation type="submission" date="2020-02" db="EMBL/GenBank/DDBJ databases">
        <title>Genomic and physiological characterization of two novel Nitrospinaceae genera.</title>
        <authorList>
            <person name="Mueller A.J."/>
            <person name="Jung M.-Y."/>
            <person name="Strachan C.R."/>
            <person name="Herbold C.W."/>
            <person name="Kirkegaard R.H."/>
            <person name="Daims H."/>
        </authorList>
    </citation>
    <scope>NUCLEOTIDE SEQUENCE [LARGE SCALE GENOMIC DNA]</scope>
</reference>
<dbReference type="EMBL" id="CP048620">
    <property type="protein sequence ID" value="QPJ66209.1"/>
    <property type="molecule type" value="Genomic_DNA"/>
</dbReference>
<evidence type="ECO:0000313" key="1">
    <source>
        <dbReference type="EMBL" id="QPJ66209.1"/>
    </source>
</evidence>
<sequence length="354" mass="39723">MALDASLEGRFKLGTQAFFSSPAYHKDFDYEAQLRLGIIGKAWSGESGRVDYVLSADATQADGPAVQSNIRKETDIDFFRAWLRWDGGRYKIRGGRQKILFGPGRIFRPLGFFDTRDVTGVVPETRGVDGLRSTYFFENDSFAQGWLVPGKINDRVIAGLRWEGLWQGLELGAVAQYHPETDLTGLPQFATEMVQLGYHFKGEYEIGYWSEGRVDIEQTQPGQPARFDGVAGVDYTFNVGEGLHVLAEYFLSAEEKGFPDERTDRTVQQIGVSLDQPIGIDKTWQIFFIYDMTDATFQAVPQLEISLVEDLYLYLHGRWGGKAEAGPKKGRLFRKTGLFNGTESLIGLALVGYF</sequence>
<gene>
    <name evidence="1" type="ORF">G3M78_12720</name>
</gene>
<organism evidence="1 2">
    <name type="scientific">Candidatus Nitrohelix vancouverensis</name>
    <dbReference type="NCBI Taxonomy" id="2705534"/>
    <lineage>
        <taxon>Bacteria</taxon>
        <taxon>Pseudomonadati</taxon>
        <taxon>Nitrospinota/Tectimicrobiota group</taxon>
        <taxon>Nitrospinota</taxon>
        <taxon>Nitrospinia</taxon>
        <taxon>Nitrospinales</taxon>
        <taxon>Nitrospinaceae</taxon>
        <taxon>Candidatus Nitrohelix</taxon>
    </lineage>
</organism>
<dbReference type="AlphaFoldDB" id="A0A7T0C481"/>
<accession>A0A7T0C481</accession>
<evidence type="ECO:0000313" key="2">
    <source>
        <dbReference type="Proteomes" id="UP000594464"/>
    </source>
</evidence>
<evidence type="ECO:0008006" key="3">
    <source>
        <dbReference type="Google" id="ProtNLM"/>
    </source>
</evidence>
<protein>
    <recommendedName>
        <fullName evidence="3">Porin</fullName>
    </recommendedName>
</protein>
<dbReference type="Proteomes" id="UP000594464">
    <property type="component" value="Chromosome"/>
</dbReference>
<name>A0A7T0C481_9BACT</name>